<reference evidence="2" key="2">
    <citation type="submission" date="2020-09" db="EMBL/GenBank/DDBJ databases">
        <authorList>
            <person name="Sun Q."/>
            <person name="Zhou Y."/>
        </authorList>
    </citation>
    <scope>NUCLEOTIDE SEQUENCE</scope>
    <source>
        <strain evidence="2">CGMCC 4.7201</strain>
    </source>
</reference>
<feature type="coiled-coil region" evidence="1">
    <location>
        <begin position="220"/>
        <end position="247"/>
    </location>
</feature>
<dbReference type="PANTHER" id="PTHR33361:SF15">
    <property type="entry name" value="DUF885 FAMILY LIPOPROTEIN"/>
    <property type="match status" value="1"/>
</dbReference>
<proteinExistence type="predicted"/>
<name>A0A918DZ57_9ACTN</name>
<evidence type="ECO:0000256" key="1">
    <source>
        <dbReference type="SAM" id="Coils"/>
    </source>
</evidence>
<evidence type="ECO:0008006" key="4">
    <source>
        <dbReference type="Google" id="ProtNLM"/>
    </source>
</evidence>
<organism evidence="2 3">
    <name type="scientific">Wenjunlia tyrosinilytica</name>
    <dbReference type="NCBI Taxonomy" id="1544741"/>
    <lineage>
        <taxon>Bacteria</taxon>
        <taxon>Bacillati</taxon>
        <taxon>Actinomycetota</taxon>
        <taxon>Actinomycetes</taxon>
        <taxon>Kitasatosporales</taxon>
        <taxon>Streptomycetaceae</taxon>
        <taxon>Wenjunlia</taxon>
    </lineage>
</organism>
<dbReference type="AlphaFoldDB" id="A0A918DZ57"/>
<gene>
    <name evidence="2" type="ORF">GCM10012280_44240</name>
</gene>
<sequence length="530" mass="58523">MLRVVNGELPRPARYRRLMDDRLRAVCDLMVPTVREMAGLHEYDGRMQDLSPEGVRSGLYALDRARKEHPRPLADPHDEAHLTVFENALRVQFAELELHRRDPYLHLSNLELTAYDREYAPPEERARARLDHLAGWPDAVDAAVASLDRLSAPVAGALLGAVRGLAADLDPDRGPEVAAALKAHERLVAHVARAADFGDPDARLGGAALASLMGSQEGLEVDLSRLADRAQAERDRLRELLARACRAYDPTRSVDELIPELHADHPDADGVIAEATRLTQEVLAFSRAKRLAPHLDGECLIGPAPPSRRWSMAMMTWAAPQEPDAPSWYHVTPPDPSWPQVEQEEWLQVFSRTSLPSITVHEVAPGHFAHGRSLRHAPTPVRRVLHSLSFCEGWAHYIEEVCLEEGFREGDPRFAIGVALEALVRVTRLSCAIGLHTGAMDVEEATQWFVEDAHLPRAGAASEARRGTFDAAYGRYTWGKLELMDLRERARRQWGAGFSLERFHTGLMALGSPPLGLIASALEGAEPGGG</sequence>
<comment type="caution">
    <text evidence="2">The sequence shown here is derived from an EMBL/GenBank/DDBJ whole genome shotgun (WGS) entry which is preliminary data.</text>
</comment>
<evidence type="ECO:0000313" key="3">
    <source>
        <dbReference type="Proteomes" id="UP000641932"/>
    </source>
</evidence>
<accession>A0A918DZ57</accession>
<dbReference type="EMBL" id="BMMS01000019">
    <property type="protein sequence ID" value="GGO92929.1"/>
    <property type="molecule type" value="Genomic_DNA"/>
</dbReference>
<protein>
    <recommendedName>
        <fullName evidence="4">DUF885 domain-containing protein</fullName>
    </recommendedName>
</protein>
<dbReference type="PANTHER" id="PTHR33361">
    <property type="entry name" value="GLR0591 PROTEIN"/>
    <property type="match status" value="1"/>
</dbReference>
<dbReference type="Pfam" id="PF05960">
    <property type="entry name" value="DUF885"/>
    <property type="match status" value="1"/>
</dbReference>
<keyword evidence="3" id="KW-1185">Reference proteome</keyword>
<dbReference type="Proteomes" id="UP000641932">
    <property type="component" value="Unassembled WGS sequence"/>
</dbReference>
<evidence type="ECO:0000313" key="2">
    <source>
        <dbReference type="EMBL" id="GGO92929.1"/>
    </source>
</evidence>
<reference evidence="2" key="1">
    <citation type="journal article" date="2014" name="Int. J. Syst. Evol. Microbiol.">
        <title>Complete genome sequence of Corynebacterium casei LMG S-19264T (=DSM 44701T), isolated from a smear-ripened cheese.</title>
        <authorList>
            <consortium name="US DOE Joint Genome Institute (JGI-PGF)"/>
            <person name="Walter F."/>
            <person name="Albersmeier A."/>
            <person name="Kalinowski J."/>
            <person name="Ruckert C."/>
        </authorList>
    </citation>
    <scope>NUCLEOTIDE SEQUENCE</scope>
    <source>
        <strain evidence="2">CGMCC 4.7201</strain>
    </source>
</reference>
<keyword evidence="1" id="KW-0175">Coiled coil</keyword>
<dbReference type="InterPro" id="IPR010281">
    <property type="entry name" value="DUF885"/>
</dbReference>